<evidence type="ECO:0000256" key="3">
    <source>
        <dbReference type="ARBA" id="ARBA00012142"/>
    </source>
</evidence>
<keyword evidence="8" id="KW-0067">ATP-binding</keyword>
<dbReference type="InterPro" id="IPR001697">
    <property type="entry name" value="Pyr_Knase"/>
</dbReference>
<dbReference type="NCBIfam" id="NF004491">
    <property type="entry name" value="PRK05826.1"/>
    <property type="match status" value="1"/>
</dbReference>
<evidence type="ECO:0000256" key="11">
    <source>
        <dbReference type="ARBA" id="ARBA00023317"/>
    </source>
</evidence>
<dbReference type="Gene3D" id="3.20.20.60">
    <property type="entry name" value="Phosphoenolpyruvate-binding domains"/>
    <property type="match status" value="1"/>
</dbReference>
<dbReference type="Proteomes" id="UP000463975">
    <property type="component" value="Chromosome"/>
</dbReference>
<keyword evidence="6" id="KW-0547">Nucleotide-binding</keyword>
<dbReference type="InterPro" id="IPR015806">
    <property type="entry name" value="Pyrv_Knase_insert_dom_sf"/>
</dbReference>
<feature type="domain" description="Pyruvate kinase barrel" evidence="14">
    <location>
        <begin position="8"/>
        <end position="325"/>
    </location>
</feature>
<dbReference type="EC" id="2.7.1.40" evidence="3 12"/>
<dbReference type="InterPro" id="IPR015793">
    <property type="entry name" value="Pyrv_Knase_brl"/>
</dbReference>
<dbReference type="Pfam" id="PF00224">
    <property type="entry name" value="PK"/>
    <property type="match status" value="1"/>
</dbReference>
<evidence type="ECO:0000256" key="6">
    <source>
        <dbReference type="ARBA" id="ARBA00022741"/>
    </source>
</evidence>
<dbReference type="NCBIfam" id="NF004886">
    <property type="entry name" value="PRK06247.1"/>
    <property type="match status" value="1"/>
</dbReference>
<comment type="catalytic activity">
    <reaction evidence="13">
        <text>pyruvate + ATP = phosphoenolpyruvate + ADP + H(+)</text>
        <dbReference type="Rhea" id="RHEA:18157"/>
        <dbReference type="ChEBI" id="CHEBI:15361"/>
        <dbReference type="ChEBI" id="CHEBI:15378"/>
        <dbReference type="ChEBI" id="CHEBI:30616"/>
        <dbReference type="ChEBI" id="CHEBI:58702"/>
        <dbReference type="ChEBI" id="CHEBI:456216"/>
        <dbReference type="EC" id="2.7.1.40"/>
    </reaction>
</comment>
<dbReference type="AlphaFoldDB" id="A0A6P1NKN0"/>
<dbReference type="InterPro" id="IPR015795">
    <property type="entry name" value="Pyrv_Knase_C"/>
</dbReference>
<dbReference type="GO" id="GO:0004743">
    <property type="term" value="F:pyruvate kinase activity"/>
    <property type="evidence" value="ECO:0007669"/>
    <property type="project" value="UniProtKB-UniRule"/>
</dbReference>
<dbReference type="InterPro" id="IPR036918">
    <property type="entry name" value="Pyrv_Knase_C_sf"/>
</dbReference>
<evidence type="ECO:0000256" key="2">
    <source>
        <dbReference type="ARBA" id="ARBA00008663"/>
    </source>
</evidence>
<dbReference type="SUPFAM" id="SSF52935">
    <property type="entry name" value="PK C-terminal domain-like"/>
    <property type="match status" value="1"/>
</dbReference>
<evidence type="ECO:0000256" key="7">
    <source>
        <dbReference type="ARBA" id="ARBA00022777"/>
    </source>
</evidence>
<protein>
    <recommendedName>
        <fullName evidence="3 12">Pyruvate kinase</fullName>
        <ecNumber evidence="3 12">2.7.1.40</ecNumber>
    </recommendedName>
</protein>
<evidence type="ECO:0000256" key="1">
    <source>
        <dbReference type="ARBA" id="ARBA00004997"/>
    </source>
</evidence>
<dbReference type="InterPro" id="IPR015813">
    <property type="entry name" value="Pyrv/PenolPyrv_kinase-like_dom"/>
</dbReference>
<dbReference type="RefSeq" id="WP_160618498.1">
    <property type="nucleotide sequence ID" value="NZ_CP047652.1"/>
</dbReference>
<proteinExistence type="inferred from homology"/>
<evidence type="ECO:0000256" key="5">
    <source>
        <dbReference type="ARBA" id="ARBA00022723"/>
    </source>
</evidence>
<gene>
    <name evidence="16" type="primary">pyk</name>
    <name evidence="16" type="ORF">GT348_03305</name>
</gene>
<evidence type="ECO:0000259" key="14">
    <source>
        <dbReference type="Pfam" id="PF00224"/>
    </source>
</evidence>
<dbReference type="PANTHER" id="PTHR11817">
    <property type="entry name" value="PYRUVATE KINASE"/>
    <property type="match status" value="1"/>
</dbReference>
<evidence type="ECO:0000259" key="15">
    <source>
        <dbReference type="Pfam" id="PF02887"/>
    </source>
</evidence>
<dbReference type="InterPro" id="IPR011037">
    <property type="entry name" value="Pyrv_Knase-like_insert_dom_sf"/>
</dbReference>
<comment type="pathway">
    <text evidence="1 13">Carbohydrate degradation; glycolysis; pyruvate from D-glyceraldehyde 3-phosphate: step 5/5.</text>
</comment>
<keyword evidence="4 13" id="KW-0808">Transferase</keyword>
<evidence type="ECO:0000256" key="4">
    <source>
        <dbReference type="ARBA" id="ARBA00022679"/>
    </source>
</evidence>
<comment type="similarity">
    <text evidence="2 13">Belongs to the pyruvate kinase family.</text>
</comment>
<evidence type="ECO:0000256" key="8">
    <source>
        <dbReference type="ARBA" id="ARBA00022840"/>
    </source>
</evidence>
<name>A0A6P1NKN0_9PROT</name>
<dbReference type="Gene3D" id="3.40.1380.20">
    <property type="entry name" value="Pyruvate kinase, C-terminal domain"/>
    <property type="match status" value="1"/>
</dbReference>
<keyword evidence="7 13" id="KW-0418">Kinase</keyword>
<dbReference type="NCBIfam" id="NF004978">
    <property type="entry name" value="PRK06354.1"/>
    <property type="match status" value="1"/>
</dbReference>
<dbReference type="GO" id="GO:0030955">
    <property type="term" value="F:potassium ion binding"/>
    <property type="evidence" value="ECO:0007669"/>
    <property type="project" value="UniProtKB-UniRule"/>
</dbReference>
<dbReference type="KEGG" id="bomb:GT348_03305"/>
<dbReference type="SUPFAM" id="SSF50800">
    <property type="entry name" value="PK beta-barrel domain-like"/>
    <property type="match status" value="1"/>
</dbReference>
<keyword evidence="9 13" id="KW-0460">Magnesium</keyword>
<dbReference type="GO" id="GO:0000287">
    <property type="term" value="F:magnesium ion binding"/>
    <property type="evidence" value="ECO:0007669"/>
    <property type="project" value="UniProtKB-UniRule"/>
</dbReference>
<dbReference type="Gene3D" id="2.40.33.10">
    <property type="entry name" value="PK beta-barrel domain-like"/>
    <property type="match status" value="1"/>
</dbReference>
<evidence type="ECO:0000256" key="9">
    <source>
        <dbReference type="ARBA" id="ARBA00022842"/>
    </source>
</evidence>
<feature type="domain" description="Pyruvate kinase C-terminal" evidence="15">
    <location>
        <begin position="359"/>
        <end position="473"/>
    </location>
</feature>
<dbReference type="FunFam" id="2.40.33.10:FF:000001">
    <property type="entry name" value="Pyruvate kinase"/>
    <property type="match status" value="1"/>
</dbReference>
<evidence type="ECO:0000256" key="13">
    <source>
        <dbReference type="RuleBase" id="RU000504"/>
    </source>
</evidence>
<dbReference type="InterPro" id="IPR040442">
    <property type="entry name" value="Pyrv_kinase-like_dom_sf"/>
</dbReference>
<evidence type="ECO:0000256" key="10">
    <source>
        <dbReference type="ARBA" id="ARBA00023152"/>
    </source>
</evidence>
<keyword evidence="5" id="KW-0479">Metal-binding</keyword>
<evidence type="ECO:0000313" key="16">
    <source>
        <dbReference type="EMBL" id="QHI95421.1"/>
    </source>
</evidence>
<dbReference type="NCBIfam" id="TIGR01064">
    <property type="entry name" value="pyruv_kin"/>
    <property type="match status" value="1"/>
</dbReference>
<dbReference type="SUPFAM" id="SSF51621">
    <property type="entry name" value="Phosphoenolpyruvate/pyruvate domain"/>
    <property type="match status" value="1"/>
</dbReference>
<dbReference type="EMBL" id="CP047652">
    <property type="protein sequence ID" value="QHI95421.1"/>
    <property type="molecule type" value="Genomic_DNA"/>
</dbReference>
<dbReference type="Pfam" id="PF02887">
    <property type="entry name" value="PK_C"/>
    <property type="match status" value="1"/>
</dbReference>
<keyword evidence="17" id="KW-1185">Reference proteome</keyword>
<keyword evidence="10 13" id="KW-0324">Glycolysis</keyword>
<evidence type="ECO:0000256" key="12">
    <source>
        <dbReference type="NCBIfam" id="TIGR01064"/>
    </source>
</evidence>
<organism evidence="16 17">
    <name type="scientific">Aristophania vespae</name>
    <dbReference type="NCBI Taxonomy" id="2697033"/>
    <lineage>
        <taxon>Bacteria</taxon>
        <taxon>Pseudomonadati</taxon>
        <taxon>Pseudomonadota</taxon>
        <taxon>Alphaproteobacteria</taxon>
        <taxon>Acetobacterales</taxon>
        <taxon>Acetobacteraceae</taxon>
        <taxon>Aristophania</taxon>
    </lineage>
</organism>
<sequence>MTKNMHHRRTKIVATLGPASSSPEMILTLARAGVNVFRLNFSHGSHEEHAARHKAIREAEKVVGHPIAILADLQGPKLRVGVFAAGPIMLKQGQRFRLDLDRTPGDQNRVCLPHPEIIQAVDVDHRLLLDDGKLALKVISKTIDSLETEVLVGGKLSERKGVNVPDVILPIPALTEKDRADFDYALSLGVDLVALSFVQKPEDVKEAQEIAKGRAWIVTKLEKPQAVDALEEIIHHSDALMVARGDLGVELPAEEVPVTQKRAIAEARRQGRPVIVATQMLESMIESPTPTRAEVSDVANAVYDGTDAVMLSAESAAGSYPQEAVEMMVRIVSRVERDPHWRARMDKMRPQTEHTIQGSLAQAAWDVGHSLNAAALAVHSRSGRGVITVARERPHNPVVSLTNETVARRLGLVWGVYPVVINMSDEAMGIEDLDGPTAAIVKDNHMAKEGEHVILLAGLPFGHAGSTNTLRVIKI</sequence>
<reference evidence="16 17" key="1">
    <citation type="submission" date="2020-01" db="EMBL/GenBank/DDBJ databases">
        <title>Genome sequencing of strain KACC 21507.</title>
        <authorList>
            <person name="Heo J."/>
            <person name="Kim S.-J."/>
            <person name="Kim J.-S."/>
            <person name="Hong S.-B."/>
            <person name="Kwon S.-W."/>
        </authorList>
    </citation>
    <scope>NUCLEOTIDE SEQUENCE [LARGE SCALE GENOMIC DNA]</scope>
    <source>
        <strain evidence="16 17">KACC 21507</strain>
    </source>
</reference>
<dbReference type="PRINTS" id="PR01050">
    <property type="entry name" value="PYRUVTKNASE"/>
</dbReference>
<accession>A0A6P1NKN0</accession>
<dbReference type="UniPathway" id="UPA00109">
    <property type="reaction ID" value="UER00188"/>
</dbReference>
<dbReference type="GO" id="GO:0016301">
    <property type="term" value="F:kinase activity"/>
    <property type="evidence" value="ECO:0007669"/>
    <property type="project" value="UniProtKB-KW"/>
</dbReference>
<keyword evidence="11 16" id="KW-0670">Pyruvate</keyword>
<evidence type="ECO:0000313" key="17">
    <source>
        <dbReference type="Proteomes" id="UP000463975"/>
    </source>
</evidence>
<dbReference type="GO" id="GO:0005524">
    <property type="term" value="F:ATP binding"/>
    <property type="evidence" value="ECO:0007669"/>
    <property type="project" value="UniProtKB-KW"/>
</dbReference>